<evidence type="ECO:0000256" key="2">
    <source>
        <dbReference type="ARBA" id="ARBA00004962"/>
    </source>
</evidence>
<evidence type="ECO:0000259" key="13">
    <source>
        <dbReference type="Pfam" id="PF00291"/>
    </source>
</evidence>
<evidence type="ECO:0000313" key="14">
    <source>
        <dbReference type="EMBL" id="SFP07978.1"/>
    </source>
</evidence>
<feature type="binding site" evidence="10">
    <location>
        <position position="268"/>
    </location>
    <ligand>
        <name>pyridoxal 5'-phosphate</name>
        <dbReference type="ChEBI" id="CHEBI:597326"/>
    </ligand>
</feature>
<dbReference type="Proteomes" id="UP000243745">
    <property type="component" value="Unassembled WGS sequence"/>
</dbReference>
<evidence type="ECO:0000256" key="9">
    <source>
        <dbReference type="ARBA" id="ARBA00047931"/>
    </source>
</evidence>
<dbReference type="EC" id="2.5.1.47" evidence="4 12"/>
<dbReference type="PANTHER" id="PTHR10314">
    <property type="entry name" value="CYSTATHIONINE BETA-SYNTHASE"/>
    <property type="match status" value="1"/>
</dbReference>
<feature type="binding site" evidence="10">
    <location>
        <position position="76"/>
    </location>
    <ligand>
        <name>pyridoxal 5'-phosphate</name>
        <dbReference type="ChEBI" id="CHEBI:597326"/>
    </ligand>
</feature>
<gene>
    <name evidence="14" type="ORF">SAMN02910344_00393</name>
</gene>
<protein>
    <recommendedName>
        <fullName evidence="4 12">Cysteine synthase</fullName>
        <ecNumber evidence="4 12">2.5.1.47</ecNumber>
    </recommendedName>
</protein>
<dbReference type="FunFam" id="3.40.50.1100:FF:000067">
    <property type="entry name" value="Cysteine synthase"/>
    <property type="match status" value="1"/>
</dbReference>
<feature type="domain" description="Tryptophan synthase beta chain-like PALP" evidence="13">
    <location>
        <begin position="8"/>
        <end position="296"/>
    </location>
</feature>
<dbReference type="UniPathway" id="UPA00136">
    <property type="reaction ID" value="UER00200"/>
</dbReference>
<keyword evidence="5 12" id="KW-0028">Amino-acid biosynthesis</keyword>
<dbReference type="Pfam" id="PF00291">
    <property type="entry name" value="PALP"/>
    <property type="match status" value="1"/>
</dbReference>
<keyword evidence="8 12" id="KW-0198">Cysteine biosynthesis</keyword>
<dbReference type="InterPro" id="IPR050214">
    <property type="entry name" value="Cys_Synth/Cystath_Beta-Synth"/>
</dbReference>
<evidence type="ECO:0000313" key="15">
    <source>
        <dbReference type="Proteomes" id="UP000243745"/>
    </source>
</evidence>
<dbReference type="AlphaFoldDB" id="A0A662ZF03"/>
<accession>A0A662ZF03</accession>
<evidence type="ECO:0000256" key="3">
    <source>
        <dbReference type="ARBA" id="ARBA00007103"/>
    </source>
</evidence>
<evidence type="ECO:0000256" key="12">
    <source>
        <dbReference type="RuleBase" id="RU003985"/>
    </source>
</evidence>
<evidence type="ECO:0000256" key="10">
    <source>
        <dbReference type="PIRSR" id="PIRSR605856-50"/>
    </source>
</evidence>
<evidence type="ECO:0000256" key="6">
    <source>
        <dbReference type="ARBA" id="ARBA00022679"/>
    </source>
</evidence>
<comment type="cofactor">
    <cofactor evidence="1 10 12">
        <name>pyridoxal 5'-phosphate</name>
        <dbReference type="ChEBI" id="CHEBI:597326"/>
    </cofactor>
</comment>
<dbReference type="InterPro" id="IPR005856">
    <property type="entry name" value="Cys_synth"/>
</dbReference>
<proteinExistence type="inferred from homology"/>
<dbReference type="OrthoDB" id="9805733at2"/>
<comment type="catalytic activity">
    <reaction evidence="9 12">
        <text>O-acetyl-L-serine + hydrogen sulfide = L-cysteine + acetate</text>
        <dbReference type="Rhea" id="RHEA:14829"/>
        <dbReference type="ChEBI" id="CHEBI:29919"/>
        <dbReference type="ChEBI" id="CHEBI:30089"/>
        <dbReference type="ChEBI" id="CHEBI:35235"/>
        <dbReference type="ChEBI" id="CHEBI:58340"/>
        <dbReference type="EC" id="2.5.1.47"/>
    </reaction>
</comment>
<feature type="binding site" evidence="10">
    <location>
        <begin position="180"/>
        <end position="184"/>
    </location>
    <ligand>
        <name>pyridoxal 5'-phosphate</name>
        <dbReference type="ChEBI" id="CHEBI:597326"/>
    </ligand>
</feature>
<evidence type="ECO:0000256" key="1">
    <source>
        <dbReference type="ARBA" id="ARBA00001933"/>
    </source>
</evidence>
<dbReference type="EMBL" id="FOXF01000004">
    <property type="protein sequence ID" value="SFP07978.1"/>
    <property type="molecule type" value="Genomic_DNA"/>
</dbReference>
<dbReference type="PROSITE" id="PS00901">
    <property type="entry name" value="CYS_SYNTHASE"/>
    <property type="match status" value="1"/>
</dbReference>
<dbReference type="NCBIfam" id="TIGR01139">
    <property type="entry name" value="cysK"/>
    <property type="match status" value="1"/>
</dbReference>
<dbReference type="GO" id="GO:0005737">
    <property type="term" value="C:cytoplasm"/>
    <property type="evidence" value="ECO:0007669"/>
    <property type="project" value="UniProtKB-ARBA"/>
</dbReference>
<organism evidence="14 15">
    <name type="scientific">Ruminobacter amylophilus</name>
    <dbReference type="NCBI Taxonomy" id="867"/>
    <lineage>
        <taxon>Bacteria</taxon>
        <taxon>Pseudomonadati</taxon>
        <taxon>Pseudomonadota</taxon>
        <taxon>Gammaproteobacteria</taxon>
        <taxon>Aeromonadales</taxon>
        <taxon>Succinivibrionaceae</taxon>
        <taxon>Ruminobacter</taxon>
    </lineage>
</organism>
<dbReference type="NCBIfam" id="TIGR01136">
    <property type="entry name" value="cysKM"/>
    <property type="match status" value="1"/>
</dbReference>
<dbReference type="InterPro" id="IPR001926">
    <property type="entry name" value="TrpB-like_PALP"/>
</dbReference>
<dbReference type="InterPro" id="IPR001216">
    <property type="entry name" value="P-phosphate_BS"/>
</dbReference>
<evidence type="ECO:0000256" key="7">
    <source>
        <dbReference type="ARBA" id="ARBA00022898"/>
    </source>
</evidence>
<dbReference type="GO" id="GO:0004124">
    <property type="term" value="F:cysteine synthase activity"/>
    <property type="evidence" value="ECO:0007669"/>
    <property type="project" value="UniProtKB-UniRule"/>
</dbReference>
<comment type="pathway">
    <text evidence="2">Amino-acid biosynthesis; L-cysteine biosynthesis; L-cysteine from L-serine: step 2/2.</text>
</comment>
<dbReference type="GO" id="GO:0006535">
    <property type="term" value="P:cysteine biosynthetic process from serine"/>
    <property type="evidence" value="ECO:0007669"/>
    <property type="project" value="UniProtKB-UniRule"/>
</dbReference>
<name>A0A662ZF03_9GAMM</name>
<reference evidence="14 15" key="1">
    <citation type="submission" date="2016-10" db="EMBL/GenBank/DDBJ databases">
        <authorList>
            <person name="Varghese N."/>
            <person name="Submissions S."/>
        </authorList>
    </citation>
    <scope>NUCLEOTIDE SEQUENCE [LARGE SCALE GENOMIC DNA]</scope>
    <source>
        <strain evidence="14 15">DSM 1361</strain>
    </source>
</reference>
<evidence type="ECO:0000256" key="8">
    <source>
        <dbReference type="ARBA" id="ARBA00023192"/>
    </source>
</evidence>
<dbReference type="Gene3D" id="3.40.50.1100">
    <property type="match status" value="2"/>
</dbReference>
<feature type="modified residue" description="N6-(pyridoxal phosphate)lysine" evidence="11">
    <location>
        <position position="46"/>
    </location>
</feature>
<sequence length="308" mass="32716">MALYNSVEELIGNTPLVRLNRFEEKYQIKAHLYAKLEMFNPAGSIKDRAALSMVKDALDRGLIKKGSTIIEPTSGNTGIGLALVARLYGLRLILTMPESMSMERRALLKARGAELVLTPAADGMKGAVSRAEEIHKSVPGSIIVGQFENPANPLAHEKTTAKELWKDLEGKIDAVVAGIGTGGTISGIARGLKALNPKIRAVGVEPAESPLITQGKAAPHRIQGIGANFIPKCYYPDAVDEVLTVKGDDAIDFTVKLNQAEAILAGISAGGNLAGAVELAKRPEFAGKNIVVIIPDTGEHYISTDIYG</sequence>
<dbReference type="CDD" id="cd01561">
    <property type="entry name" value="CBS_like"/>
    <property type="match status" value="1"/>
</dbReference>
<keyword evidence="6 12" id="KW-0808">Transferase</keyword>
<dbReference type="SUPFAM" id="SSF53686">
    <property type="entry name" value="Tryptophan synthase beta subunit-like PLP-dependent enzymes"/>
    <property type="match status" value="1"/>
</dbReference>
<evidence type="ECO:0000256" key="5">
    <source>
        <dbReference type="ARBA" id="ARBA00022605"/>
    </source>
</evidence>
<dbReference type="InterPro" id="IPR036052">
    <property type="entry name" value="TrpB-like_PALP_sf"/>
</dbReference>
<evidence type="ECO:0000256" key="4">
    <source>
        <dbReference type="ARBA" id="ARBA00012681"/>
    </source>
</evidence>
<dbReference type="InterPro" id="IPR005859">
    <property type="entry name" value="CysK"/>
</dbReference>
<evidence type="ECO:0000256" key="11">
    <source>
        <dbReference type="PIRSR" id="PIRSR605856-51"/>
    </source>
</evidence>
<comment type="similarity">
    <text evidence="3 12">Belongs to the cysteine synthase/cystathionine beta-synthase family.</text>
</comment>
<keyword evidence="7 10" id="KW-0663">Pyridoxal phosphate</keyword>
<keyword evidence="15" id="KW-1185">Reference proteome</keyword>